<keyword evidence="2" id="KW-1185">Reference proteome</keyword>
<gene>
    <name evidence="1" type="ORF">AVEN_58577_1</name>
</gene>
<organism evidence="1 2">
    <name type="scientific">Araneus ventricosus</name>
    <name type="common">Orbweaver spider</name>
    <name type="synonym">Epeira ventricosa</name>
    <dbReference type="NCBI Taxonomy" id="182803"/>
    <lineage>
        <taxon>Eukaryota</taxon>
        <taxon>Metazoa</taxon>
        <taxon>Ecdysozoa</taxon>
        <taxon>Arthropoda</taxon>
        <taxon>Chelicerata</taxon>
        <taxon>Arachnida</taxon>
        <taxon>Araneae</taxon>
        <taxon>Araneomorphae</taxon>
        <taxon>Entelegynae</taxon>
        <taxon>Araneoidea</taxon>
        <taxon>Araneidae</taxon>
        <taxon>Araneus</taxon>
    </lineage>
</organism>
<dbReference type="AlphaFoldDB" id="A0A4Y2GWL7"/>
<comment type="caution">
    <text evidence="1">The sequence shown here is derived from an EMBL/GenBank/DDBJ whole genome shotgun (WGS) entry which is preliminary data.</text>
</comment>
<protein>
    <submittedName>
        <fullName evidence="1">Uncharacterized protein</fullName>
    </submittedName>
</protein>
<evidence type="ECO:0000313" key="2">
    <source>
        <dbReference type="Proteomes" id="UP000499080"/>
    </source>
</evidence>
<proteinExistence type="predicted"/>
<accession>A0A4Y2GWL7</accession>
<sequence>MDWYVFARENWMRHISHNCFCQRGGVNRGFTLEFDKRSERPHDSLLKLAILIPTSLNGKPTEKNTLWENLGWRRIVKSAVQRLPFEETGILSQNILFLKFTAISFSKHSVHYEETDILSSKVMEHFPGFLEFI</sequence>
<name>A0A4Y2GWL7_ARAVE</name>
<evidence type="ECO:0000313" key="1">
    <source>
        <dbReference type="EMBL" id="GBM57259.1"/>
    </source>
</evidence>
<dbReference type="EMBL" id="BGPR01001586">
    <property type="protein sequence ID" value="GBM57259.1"/>
    <property type="molecule type" value="Genomic_DNA"/>
</dbReference>
<reference evidence="1 2" key="1">
    <citation type="journal article" date="2019" name="Sci. Rep.">
        <title>Orb-weaving spider Araneus ventricosus genome elucidates the spidroin gene catalogue.</title>
        <authorList>
            <person name="Kono N."/>
            <person name="Nakamura H."/>
            <person name="Ohtoshi R."/>
            <person name="Moran D.A.P."/>
            <person name="Shinohara A."/>
            <person name="Yoshida Y."/>
            <person name="Fujiwara M."/>
            <person name="Mori M."/>
            <person name="Tomita M."/>
            <person name="Arakawa K."/>
        </authorList>
    </citation>
    <scope>NUCLEOTIDE SEQUENCE [LARGE SCALE GENOMIC DNA]</scope>
</reference>
<dbReference type="Proteomes" id="UP000499080">
    <property type="component" value="Unassembled WGS sequence"/>
</dbReference>